<dbReference type="PANTHER" id="PTHR13412:SF0">
    <property type="entry name" value="T-CELL IMMUNOMODULATORY PROTEIN"/>
    <property type="match status" value="1"/>
</dbReference>
<protein>
    <recommendedName>
        <fullName evidence="4">T-cell immunomodulatory protein</fullName>
    </recommendedName>
</protein>
<evidence type="ECO:0000256" key="1">
    <source>
        <dbReference type="ARBA" id="ARBA00022729"/>
    </source>
</evidence>
<dbReference type="EMBL" id="BPWL01000007">
    <property type="protein sequence ID" value="GJJ12216.1"/>
    <property type="molecule type" value="Genomic_DNA"/>
</dbReference>
<dbReference type="Proteomes" id="UP001050691">
    <property type="component" value="Unassembled WGS sequence"/>
</dbReference>
<evidence type="ECO:0008006" key="4">
    <source>
        <dbReference type="Google" id="ProtNLM"/>
    </source>
</evidence>
<dbReference type="PANTHER" id="PTHR13412">
    <property type="entry name" value="T-CELL IMMUNOMODULATORY PROTEIN HOMOLOG"/>
    <property type="match status" value="1"/>
</dbReference>
<organism evidence="2 3">
    <name type="scientific">Clathrus columnatus</name>
    <dbReference type="NCBI Taxonomy" id="1419009"/>
    <lineage>
        <taxon>Eukaryota</taxon>
        <taxon>Fungi</taxon>
        <taxon>Dikarya</taxon>
        <taxon>Basidiomycota</taxon>
        <taxon>Agaricomycotina</taxon>
        <taxon>Agaricomycetes</taxon>
        <taxon>Phallomycetidae</taxon>
        <taxon>Phallales</taxon>
        <taxon>Clathraceae</taxon>
        <taxon>Clathrus</taxon>
    </lineage>
</organism>
<accession>A0AAV5AIA6</accession>
<keyword evidence="1" id="KW-0732">Signal</keyword>
<evidence type="ECO:0000313" key="2">
    <source>
        <dbReference type="EMBL" id="GJJ12216.1"/>
    </source>
</evidence>
<comment type="caution">
    <text evidence="2">The sequence shown here is derived from an EMBL/GenBank/DDBJ whole genome shotgun (WGS) entry which is preliminary data.</text>
</comment>
<dbReference type="Pfam" id="PF13517">
    <property type="entry name" value="FG-GAP_3"/>
    <property type="match status" value="1"/>
</dbReference>
<reference evidence="2" key="1">
    <citation type="submission" date="2021-10" db="EMBL/GenBank/DDBJ databases">
        <title>De novo Genome Assembly of Clathrus columnatus (Basidiomycota, Fungi) Using Illumina and Nanopore Sequence Data.</title>
        <authorList>
            <person name="Ogiso-Tanaka E."/>
            <person name="Itagaki H."/>
            <person name="Hosoya T."/>
            <person name="Hosaka K."/>
        </authorList>
    </citation>
    <scope>NUCLEOTIDE SEQUENCE</scope>
    <source>
        <strain evidence="2">MO-923</strain>
    </source>
</reference>
<dbReference type="SUPFAM" id="SSF69318">
    <property type="entry name" value="Integrin alpha N-terminal domain"/>
    <property type="match status" value="1"/>
</dbReference>
<dbReference type="InterPro" id="IPR028994">
    <property type="entry name" value="Integrin_alpha_N"/>
</dbReference>
<sequence>MSFLEKLIFKPSVSVRHSERIRNIVPGDYNNDGRLDLLVMSGNTEGANAISVYFSDLIGGFERPVQAPSSATAQPFLVDSNGDMKIDLLGTSPINNKLVLWKNIWNGTDPNNRVFNLTEPLFQGNTPCDISDPHSNAFIDLDGDCLADIFLTCQKPNSQQRTFQIWVNSAEQDNFVFKMSGQFPNGMGSITFADMDRDGTIDMVFPTCRSIDSQLGIGHKCSLNIVYNKQRPLCKSGSSAQDQGFCRTPNDLCTKDSDFQFDFSEDTSNEWFERIDLETAFGFDSLLMNDVTYDPPLPVTVRIGDLTLDGYPDIIVIGVSGSGNRSPYILNSIPCSHNIAGCDSRGNGRRGFKVVTAGTETVRRITDARGVAVMDLDEDV</sequence>
<dbReference type="GO" id="GO:0005886">
    <property type="term" value="C:plasma membrane"/>
    <property type="evidence" value="ECO:0007669"/>
    <property type="project" value="TreeGrafter"/>
</dbReference>
<dbReference type="InterPro" id="IPR024881">
    <property type="entry name" value="Tip"/>
</dbReference>
<dbReference type="AlphaFoldDB" id="A0AAV5AIA6"/>
<evidence type="ECO:0000313" key="3">
    <source>
        <dbReference type="Proteomes" id="UP001050691"/>
    </source>
</evidence>
<proteinExistence type="predicted"/>
<keyword evidence="3" id="KW-1185">Reference proteome</keyword>
<dbReference type="InterPro" id="IPR013517">
    <property type="entry name" value="FG-GAP"/>
</dbReference>
<name>A0AAV5AIA6_9AGAM</name>
<gene>
    <name evidence="2" type="ORF">Clacol_006457</name>
</gene>